<dbReference type="InterPro" id="IPR003439">
    <property type="entry name" value="ABC_transporter-like_ATP-bd"/>
</dbReference>
<dbReference type="PROSITE" id="PS00211">
    <property type="entry name" value="ABC_TRANSPORTER_1"/>
    <property type="match status" value="1"/>
</dbReference>
<dbReference type="SMART" id="SM00382">
    <property type="entry name" value="AAA"/>
    <property type="match status" value="2"/>
</dbReference>
<keyword evidence="5 7" id="KW-0067">ATP-binding</keyword>
<evidence type="ECO:0000256" key="2">
    <source>
        <dbReference type="ARBA" id="ARBA00005417"/>
    </source>
</evidence>
<organism evidence="7 8">
    <name type="scientific">Roseovarius ramblicola</name>
    <dbReference type="NCBI Taxonomy" id="2022336"/>
    <lineage>
        <taxon>Bacteria</taxon>
        <taxon>Pseudomonadati</taxon>
        <taxon>Pseudomonadota</taxon>
        <taxon>Alphaproteobacteria</taxon>
        <taxon>Rhodobacterales</taxon>
        <taxon>Roseobacteraceae</taxon>
        <taxon>Roseovarius</taxon>
    </lineage>
</organism>
<keyword evidence="8" id="KW-1185">Reference proteome</keyword>
<comment type="similarity">
    <text evidence="2">Belongs to the ABC transporter superfamily.</text>
</comment>
<dbReference type="SUPFAM" id="SSF52540">
    <property type="entry name" value="P-loop containing nucleoside triphosphate hydrolases"/>
    <property type="match status" value="2"/>
</dbReference>
<dbReference type="Pfam" id="PF00005">
    <property type="entry name" value="ABC_tran"/>
    <property type="match status" value="2"/>
</dbReference>
<reference evidence="7 8" key="1">
    <citation type="submission" date="2024-09" db="EMBL/GenBank/DDBJ databases">
        <authorList>
            <person name="Sun Q."/>
            <person name="Mori K."/>
        </authorList>
    </citation>
    <scope>NUCLEOTIDE SEQUENCE [LARGE SCALE GENOMIC DNA]</scope>
    <source>
        <strain evidence="7 8">CECT 9424</strain>
    </source>
</reference>
<dbReference type="EMBL" id="JBHMEC010000026">
    <property type="protein sequence ID" value="MFB9151255.1"/>
    <property type="molecule type" value="Genomic_DNA"/>
</dbReference>
<dbReference type="InterPro" id="IPR050319">
    <property type="entry name" value="ABC_transp_ATP-bind"/>
</dbReference>
<dbReference type="InterPro" id="IPR013563">
    <property type="entry name" value="Oligopep_ABC_C"/>
</dbReference>
<accession>A0ABV5I3J0</accession>
<dbReference type="PANTHER" id="PTHR43776:SF7">
    <property type="entry name" value="D,D-DIPEPTIDE TRANSPORT ATP-BINDING PROTEIN DDPF-RELATED"/>
    <property type="match status" value="1"/>
</dbReference>
<comment type="subcellular location">
    <subcellularLocation>
        <location evidence="1">Cell inner membrane</location>
        <topology evidence="1">Peripheral membrane protein</topology>
    </subcellularLocation>
</comment>
<evidence type="ECO:0000256" key="4">
    <source>
        <dbReference type="ARBA" id="ARBA00022741"/>
    </source>
</evidence>
<dbReference type="InterPro" id="IPR027417">
    <property type="entry name" value="P-loop_NTPase"/>
</dbReference>
<proteinExistence type="inferred from homology"/>
<keyword evidence="3" id="KW-0813">Transport</keyword>
<protein>
    <submittedName>
        <fullName evidence="7">ABC transporter ATP-binding protein</fullName>
    </submittedName>
</protein>
<feature type="domain" description="ABC transporter" evidence="6">
    <location>
        <begin position="12"/>
        <end position="258"/>
    </location>
</feature>
<dbReference type="PANTHER" id="PTHR43776">
    <property type="entry name" value="TRANSPORT ATP-BINDING PROTEIN"/>
    <property type="match status" value="1"/>
</dbReference>
<keyword evidence="4" id="KW-0547">Nucleotide-binding</keyword>
<comment type="caution">
    <text evidence="7">The sequence shown here is derived from an EMBL/GenBank/DDBJ whole genome shotgun (WGS) entry which is preliminary data.</text>
</comment>
<dbReference type="Proteomes" id="UP001589670">
    <property type="component" value="Unassembled WGS sequence"/>
</dbReference>
<dbReference type="PROSITE" id="PS50893">
    <property type="entry name" value="ABC_TRANSPORTER_2"/>
    <property type="match status" value="2"/>
</dbReference>
<evidence type="ECO:0000256" key="3">
    <source>
        <dbReference type="ARBA" id="ARBA00022448"/>
    </source>
</evidence>
<sequence>MTDTPLVSVRDLRIGAVTDSGRNVEIIRGVDFDIAPGEILALIGESGSGKTTIALSLMGHTRRGCAIEGGTIRIGEHDVTGMTESQRAKLRGTEVSYVPQSAAAAFNPSKRIMDQVVETTRIHDLMPRAKAEEHARGLFRALALPNPDTIGERYPHQVSGGQLQRLSAAMALIGDPELVIFDEPTTALDVTTQIEVLRAFRRVMAEGSMAGVYVSHDLAVVAQIADRIVVLKNGEIQEQGTTEQILNAPEHPYTKELLAAFDPVPHVAVKDVEAETETPILEVRNLYAGYGPIKDGEPLAKVMSDVNFKLYRGRNLGVIGESGSGKSTLARAVAGILPAYRGDVLLDGHTLAPSLNQRSKQELRRAQIVFQLADTALNPAHSVGSIVARPLRFYKGLRGGAADKRVIELLDMVHLPPALRHRLPSELSGGQKQRVNLARALAAEPELILCDEITSALDTVVAAAILELLKELQGELGLSYMFISHDLSTVEAVCDDVLVMYKGEVVEALPAARMSQDATHAYSRLLISSVPQLDTGWLAGLEQDPELLAAFSDR</sequence>
<evidence type="ECO:0000313" key="8">
    <source>
        <dbReference type="Proteomes" id="UP001589670"/>
    </source>
</evidence>
<evidence type="ECO:0000256" key="5">
    <source>
        <dbReference type="ARBA" id="ARBA00022840"/>
    </source>
</evidence>
<dbReference type="RefSeq" id="WP_377070873.1">
    <property type="nucleotide sequence ID" value="NZ_JBHMEC010000026.1"/>
</dbReference>
<dbReference type="InterPro" id="IPR017871">
    <property type="entry name" value="ABC_transporter-like_CS"/>
</dbReference>
<evidence type="ECO:0000313" key="7">
    <source>
        <dbReference type="EMBL" id="MFB9151255.1"/>
    </source>
</evidence>
<dbReference type="GO" id="GO:0005524">
    <property type="term" value="F:ATP binding"/>
    <property type="evidence" value="ECO:0007669"/>
    <property type="project" value="UniProtKB-KW"/>
</dbReference>
<dbReference type="Gene3D" id="3.40.50.300">
    <property type="entry name" value="P-loop containing nucleotide triphosphate hydrolases"/>
    <property type="match status" value="2"/>
</dbReference>
<name>A0ABV5I3J0_9RHOB</name>
<gene>
    <name evidence="7" type="ORF">ACFFU4_16000</name>
</gene>
<dbReference type="CDD" id="cd03257">
    <property type="entry name" value="ABC_NikE_OppD_transporters"/>
    <property type="match status" value="2"/>
</dbReference>
<dbReference type="InterPro" id="IPR003593">
    <property type="entry name" value="AAA+_ATPase"/>
</dbReference>
<evidence type="ECO:0000259" key="6">
    <source>
        <dbReference type="PROSITE" id="PS50893"/>
    </source>
</evidence>
<dbReference type="Pfam" id="PF08352">
    <property type="entry name" value="oligo_HPY"/>
    <property type="match status" value="2"/>
</dbReference>
<feature type="domain" description="ABC transporter" evidence="6">
    <location>
        <begin position="281"/>
        <end position="527"/>
    </location>
</feature>
<evidence type="ECO:0000256" key="1">
    <source>
        <dbReference type="ARBA" id="ARBA00004417"/>
    </source>
</evidence>